<evidence type="ECO:0008006" key="3">
    <source>
        <dbReference type="Google" id="ProtNLM"/>
    </source>
</evidence>
<protein>
    <recommendedName>
        <fullName evidence="3">DUF2442 domain-containing protein</fullName>
    </recommendedName>
</protein>
<reference evidence="1" key="1">
    <citation type="submission" date="2020-10" db="EMBL/GenBank/DDBJ databases">
        <title>Connecting structure to function with the recovery of over 1000 high-quality activated sludge metagenome-assembled genomes encoding full-length rRNA genes using long-read sequencing.</title>
        <authorList>
            <person name="Singleton C.M."/>
            <person name="Petriglieri F."/>
            <person name="Kristensen J.M."/>
            <person name="Kirkegaard R.H."/>
            <person name="Michaelsen T.Y."/>
            <person name="Andersen M.H."/>
            <person name="Karst S.M."/>
            <person name="Dueholm M.S."/>
            <person name="Nielsen P.H."/>
            <person name="Albertsen M."/>
        </authorList>
    </citation>
    <scope>NUCLEOTIDE SEQUENCE</scope>
    <source>
        <strain evidence="1">EsbW_18-Q3-R4-48_MAXAC.044</strain>
    </source>
</reference>
<dbReference type="AlphaFoldDB" id="A0A9D7ICA4"/>
<dbReference type="Proteomes" id="UP000886602">
    <property type="component" value="Unassembled WGS sequence"/>
</dbReference>
<organism evidence="1 2">
    <name type="scientific">Candidatus Propionivibrio dominans</name>
    <dbReference type="NCBI Taxonomy" id="2954373"/>
    <lineage>
        <taxon>Bacteria</taxon>
        <taxon>Pseudomonadati</taxon>
        <taxon>Pseudomonadota</taxon>
        <taxon>Betaproteobacteria</taxon>
        <taxon>Rhodocyclales</taxon>
        <taxon>Rhodocyclaceae</taxon>
        <taxon>Propionivibrio</taxon>
    </lineage>
</organism>
<accession>A0A9D7ICA4</accession>
<comment type="caution">
    <text evidence="1">The sequence shown here is derived from an EMBL/GenBank/DDBJ whole genome shotgun (WGS) entry which is preliminary data.</text>
</comment>
<evidence type="ECO:0000313" key="2">
    <source>
        <dbReference type="Proteomes" id="UP000886602"/>
    </source>
</evidence>
<evidence type="ECO:0000313" key="1">
    <source>
        <dbReference type="EMBL" id="MBK7422780.1"/>
    </source>
</evidence>
<gene>
    <name evidence="1" type="ORF">IPJ48_06595</name>
</gene>
<name>A0A9D7ICA4_9RHOO</name>
<proteinExistence type="predicted"/>
<sequence length="99" mass="10584">MEPIDEMIARAMKRGEDAAAVEPRAVAARFDTTRNRLVLEFEGSVELAIPASALGLPATADLSDVRLEGGGFDLYFPSIDEGAFVPDLARAAIEHRLAA</sequence>
<dbReference type="Gene3D" id="3.30.2020.40">
    <property type="entry name" value="Uncharacterised protein PF10387, DUF2442"/>
    <property type="match status" value="1"/>
</dbReference>
<dbReference type="EMBL" id="JADJNC010000009">
    <property type="protein sequence ID" value="MBK7422780.1"/>
    <property type="molecule type" value="Genomic_DNA"/>
</dbReference>